<keyword evidence="3 4" id="KW-0413">Isomerase</keyword>
<dbReference type="GO" id="GO:0051156">
    <property type="term" value="P:glucose 6-phosphate metabolic process"/>
    <property type="evidence" value="ECO:0007669"/>
    <property type="project" value="TreeGrafter"/>
</dbReference>
<dbReference type="GO" id="GO:0006096">
    <property type="term" value="P:glycolytic process"/>
    <property type="evidence" value="ECO:0007669"/>
    <property type="project" value="UniProtKB-UniPathway"/>
</dbReference>
<comment type="catalytic activity">
    <reaction evidence="4">
        <text>alpha-D-glucose 6-phosphate = beta-D-fructose 6-phosphate</text>
        <dbReference type="Rhea" id="RHEA:11816"/>
        <dbReference type="ChEBI" id="CHEBI:57634"/>
        <dbReference type="ChEBI" id="CHEBI:58225"/>
        <dbReference type="EC" id="5.3.1.9"/>
    </reaction>
</comment>
<dbReference type="Pfam" id="PF00342">
    <property type="entry name" value="PGI"/>
    <property type="match status" value="1"/>
</dbReference>
<dbReference type="InterPro" id="IPR001672">
    <property type="entry name" value="G6P_Isomerase"/>
</dbReference>
<dbReference type="Gene3D" id="3.40.50.10490">
    <property type="entry name" value="Glucose-6-phosphate isomerase like protein, domain 1"/>
    <property type="match status" value="3"/>
</dbReference>
<dbReference type="AlphaFoldDB" id="A0A512DFC5"/>
<evidence type="ECO:0000256" key="1">
    <source>
        <dbReference type="ARBA" id="ARBA00022432"/>
    </source>
</evidence>
<protein>
    <recommendedName>
        <fullName evidence="4">Glucose-6-phosphate isomerase</fullName>
        <ecNumber evidence="4">5.3.1.9</ecNumber>
    </recommendedName>
</protein>
<evidence type="ECO:0000313" key="5">
    <source>
        <dbReference type="EMBL" id="GEO35177.1"/>
    </source>
</evidence>
<accession>A0A512DFC5</accession>
<dbReference type="EMBL" id="BJYY01000018">
    <property type="protein sequence ID" value="GEO35177.1"/>
    <property type="molecule type" value="Genomic_DNA"/>
</dbReference>
<dbReference type="SUPFAM" id="SSF53697">
    <property type="entry name" value="SIS domain"/>
    <property type="match status" value="1"/>
</dbReference>
<comment type="similarity">
    <text evidence="4">Belongs to the GPI family.</text>
</comment>
<keyword evidence="2 4" id="KW-0324">Glycolysis</keyword>
<evidence type="ECO:0000256" key="2">
    <source>
        <dbReference type="ARBA" id="ARBA00023152"/>
    </source>
</evidence>
<proteinExistence type="inferred from homology"/>
<organism evidence="5 6">
    <name type="scientific">Cellulomonas aerilata</name>
    <dbReference type="NCBI Taxonomy" id="515326"/>
    <lineage>
        <taxon>Bacteria</taxon>
        <taxon>Bacillati</taxon>
        <taxon>Actinomycetota</taxon>
        <taxon>Actinomycetes</taxon>
        <taxon>Micrococcales</taxon>
        <taxon>Cellulomonadaceae</taxon>
        <taxon>Cellulomonas</taxon>
    </lineage>
</organism>
<evidence type="ECO:0000256" key="3">
    <source>
        <dbReference type="ARBA" id="ARBA00023235"/>
    </source>
</evidence>
<dbReference type="Proteomes" id="UP000321181">
    <property type="component" value="Unassembled WGS sequence"/>
</dbReference>
<dbReference type="GO" id="GO:0005829">
    <property type="term" value="C:cytosol"/>
    <property type="evidence" value="ECO:0007669"/>
    <property type="project" value="TreeGrafter"/>
</dbReference>
<name>A0A512DFC5_9CELL</name>
<dbReference type="GO" id="GO:0048029">
    <property type="term" value="F:monosaccharide binding"/>
    <property type="evidence" value="ECO:0007669"/>
    <property type="project" value="TreeGrafter"/>
</dbReference>
<dbReference type="PANTHER" id="PTHR11469:SF1">
    <property type="entry name" value="GLUCOSE-6-PHOSPHATE ISOMERASE"/>
    <property type="match status" value="1"/>
</dbReference>
<dbReference type="UniPathway" id="UPA00109">
    <property type="reaction ID" value="UER00181"/>
</dbReference>
<dbReference type="PANTHER" id="PTHR11469">
    <property type="entry name" value="GLUCOSE-6-PHOSPHATE ISOMERASE"/>
    <property type="match status" value="1"/>
</dbReference>
<gene>
    <name evidence="5" type="primary">pgi</name>
    <name evidence="5" type="ORF">CAE01nite_29020</name>
</gene>
<keyword evidence="1 4" id="KW-0312">Gluconeogenesis</keyword>
<dbReference type="PRINTS" id="PR00662">
    <property type="entry name" value="G6PISOMERASE"/>
</dbReference>
<evidence type="ECO:0000313" key="6">
    <source>
        <dbReference type="Proteomes" id="UP000321181"/>
    </source>
</evidence>
<reference evidence="5 6" key="1">
    <citation type="submission" date="2019-07" db="EMBL/GenBank/DDBJ databases">
        <title>Whole genome shotgun sequence of Cellulomonas aerilata NBRC 106308.</title>
        <authorList>
            <person name="Hosoyama A."/>
            <person name="Uohara A."/>
            <person name="Ohji S."/>
            <person name="Ichikawa N."/>
        </authorList>
    </citation>
    <scope>NUCLEOTIDE SEQUENCE [LARGE SCALE GENOMIC DNA]</scope>
    <source>
        <strain evidence="5 6">NBRC 106308</strain>
    </source>
</reference>
<dbReference type="GO" id="GO:0004347">
    <property type="term" value="F:glucose-6-phosphate isomerase activity"/>
    <property type="evidence" value="ECO:0007669"/>
    <property type="project" value="UniProtKB-EC"/>
</dbReference>
<dbReference type="EC" id="5.3.1.9" evidence="4"/>
<dbReference type="PROSITE" id="PS51463">
    <property type="entry name" value="P_GLUCOSE_ISOMERASE_3"/>
    <property type="match status" value="1"/>
</dbReference>
<dbReference type="GO" id="GO:0006094">
    <property type="term" value="P:gluconeogenesis"/>
    <property type="evidence" value="ECO:0007669"/>
    <property type="project" value="UniProtKB-KW"/>
</dbReference>
<evidence type="ECO:0000256" key="4">
    <source>
        <dbReference type="RuleBase" id="RU000612"/>
    </source>
</evidence>
<dbReference type="GO" id="GO:0097367">
    <property type="term" value="F:carbohydrate derivative binding"/>
    <property type="evidence" value="ECO:0007669"/>
    <property type="project" value="InterPro"/>
</dbReference>
<sequence>MSTDQTRSEPGAADAGEGGWVLSWAGEGDEALLEVTAAGAAARAVAAHAATIAGDRVPSRIAAHDATLWGPEAESESAIRLGWTDLHTTTRAILPELEALRAGLSAEGIDRVVLAGMGGSSLAPEVITQTAGVPLVVLDSTDPDQVRTALSGDLARTVIVVSSKSGGTVETDSQRRVFEAAFTAAGLDATRHIVVVTDPGSPLEKASREAGYRAVFLADPNVGGRFSALSAFGIVPSALAGVDVGELLDEAAAVAEMLAEDAESNPAVVLGAALGGTSPLRDKLVIVDEGSGIVGLGDWAEQLIAESTGKNGTGLLPVVTRSPAGAPPELASSADDVLAVRLVAMADDPDDDADSAEAVAPGDEVTIAGPLGAQLLLWEYATAIAGRLLGINPFDQPDVESAKLAARGLLDATPEPEPAAFTDAGIEVRATPGLLDGVSTVDGALEALLGTLGERGYLAVMAYLDREANTDLASVRDSLAARTGRPVTFGWGPRFLHSTGQLHKGGAPIGVYLQITGEAAEDLDVPDRPFTFGRLIAAQAAGDATVLADHGRPVLRLHVTDPAALSRLAGLLGADGATA</sequence>
<comment type="pathway">
    <text evidence="4">Carbohydrate degradation; glycolysis; D-glyceraldehyde 3-phosphate and glycerone phosphate from D-glucose: step 2/4.</text>
</comment>
<comment type="caution">
    <text evidence="5">The sequence shown here is derived from an EMBL/GenBank/DDBJ whole genome shotgun (WGS) entry which is preliminary data.</text>
</comment>
<keyword evidence="6" id="KW-1185">Reference proteome</keyword>
<dbReference type="InterPro" id="IPR046348">
    <property type="entry name" value="SIS_dom_sf"/>
</dbReference>